<gene>
    <name evidence="1" type="ORF">ILYODFUR_016572</name>
</gene>
<accession>A0ABV0SNF3</accession>
<protein>
    <submittedName>
        <fullName evidence="1">Uncharacterized protein</fullName>
    </submittedName>
</protein>
<dbReference type="EMBL" id="JAHRIQ010001515">
    <property type="protein sequence ID" value="MEQ2221502.1"/>
    <property type="molecule type" value="Genomic_DNA"/>
</dbReference>
<evidence type="ECO:0000313" key="1">
    <source>
        <dbReference type="EMBL" id="MEQ2221502.1"/>
    </source>
</evidence>
<comment type="caution">
    <text evidence="1">The sequence shown here is derived from an EMBL/GenBank/DDBJ whole genome shotgun (WGS) entry which is preliminary data.</text>
</comment>
<keyword evidence="2" id="KW-1185">Reference proteome</keyword>
<proteinExistence type="predicted"/>
<dbReference type="Proteomes" id="UP001482620">
    <property type="component" value="Unassembled WGS sequence"/>
</dbReference>
<organism evidence="1 2">
    <name type="scientific">Ilyodon furcidens</name>
    <name type="common">goldbreast splitfin</name>
    <dbReference type="NCBI Taxonomy" id="33524"/>
    <lineage>
        <taxon>Eukaryota</taxon>
        <taxon>Metazoa</taxon>
        <taxon>Chordata</taxon>
        <taxon>Craniata</taxon>
        <taxon>Vertebrata</taxon>
        <taxon>Euteleostomi</taxon>
        <taxon>Actinopterygii</taxon>
        <taxon>Neopterygii</taxon>
        <taxon>Teleostei</taxon>
        <taxon>Neoteleostei</taxon>
        <taxon>Acanthomorphata</taxon>
        <taxon>Ovalentaria</taxon>
        <taxon>Atherinomorphae</taxon>
        <taxon>Cyprinodontiformes</taxon>
        <taxon>Goodeidae</taxon>
        <taxon>Ilyodon</taxon>
    </lineage>
</organism>
<sequence>MIDIVITILQHHVLVTGIKRWDFSNYGLHGSMFCGEVSICTPRMAIMSTYHGDETGPTLSVWPCKHHFWLYDPNGRESGEGGQGSEEIRLMTAQKQGITRRTMNK</sequence>
<reference evidence="1 2" key="1">
    <citation type="submission" date="2021-06" db="EMBL/GenBank/DDBJ databases">
        <authorList>
            <person name="Palmer J.M."/>
        </authorList>
    </citation>
    <scope>NUCLEOTIDE SEQUENCE [LARGE SCALE GENOMIC DNA]</scope>
    <source>
        <strain evidence="2">if_2019</strain>
        <tissue evidence="1">Muscle</tissue>
    </source>
</reference>
<evidence type="ECO:0000313" key="2">
    <source>
        <dbReference type="Proteomes" id="UP001482620"/>
    </source>
</evidence>
<name>A0ABV0SNF3_9TELE</name>